<proteinExistence type="predicted"/>
<dbReference type="PANTHER" id="PTHR31252">
    <property type="entry name" value="DUF4419 DOMAIN-CONTAINING PROTEIN"/>
    <property type="match status" value="1"/>
</dbReference>
<comment type="caution">
    <text evidence="2">The sequence shown here is derived from an EMBL/GenBank/DDBJ whole genome shotgun (WGS) entry which is preliminary data.</text>
</comment>
<dbReference type="InterPro" id="IPR025533">
    <property type="entry name" value="DUF4419"/>
</dbReference>
<dbReference type="OrthoDB" id="9806766at2"/>
<sequence length="641" mass="73467">MLQNKFEIKTNILYSHMIYRTILGIVILFLLFACKQKQDGEKSPVLTHDTTHIWKLDTVTITDATIVTAQNGLVIREQPDLSGKKIGKLDYLSTVQTGKTTDTALEIKDEGKTIKGHWVEVLENNAVKGYAFDGFLASRASFFSQKKNSSFRTAQVSIATELMPTRPALDVFRLKTKKETYFIPEDSKKLQLIYSNNNNLIQAVQDAYDTHRPLILSPDIIWLSITQGFSIHINQNFKTLESKIFKKDKPSKIEFRIDELDQGAAQWAKLVSLLSKDTQKYTHDNLYQIMVPKFSTTTPLHTTAYQVTLLEGFEQAFQYVAESGCGIPYITIEGTPEDWKKIYENTQKLKGYGVDDWLDSLEPVLQQFYKASLGHIDQPFWKDIYKNASEYAAFYISGWIIKFFPYLKATGEATGEYDNEKGSKVKEIYIKNPYYKNTDYLMSTLSTDDFPSGLAEISIQWNNRFNNSQTDIQVFAGFMGIQQFKDKSLKPYISYAICKKEANQVTIQEGDFVENTAHECDKYWIPYPIESKSIKQAAIYNHKKYKDTAASYADVKSYLKEQLKLPKKKLSFIVLTNGKVTNVTLDEAQDILSDKVQNLLNQMPSTWLPALAPIQVIDKEFEPHIDDEQLMKVNSYVRIQL</sequence>
<dbReference type="RefSeq" id="WP_140592864.1">
    <property type="nucleotide sequence ID" value="NZ_VFWZ01000003.1"/>
</dbReference>
<evidence type="ECO:0000313" key="3">
    <source>
        <dbReference type="Proteomes" id="UP000315540"/>
    </source>
</evidence>
<evidence type="ECO:0000256" key="1">
    <source>
        <dbReference type="SAM" id="Phobius"/>
    </source>
</evidence>
<reference evidence="2 3" key="1">
    <citation type="submission" date="2019-06" db="EMBL/GenBank/DDBJ databases">
        <authorList>
            <person name="Meng X."/>
        </authorList>
    </citation>
    <scope>NUCLEOTIDE SEQUENCE [LARGE SCALE GENOMIC DNA]</scope>
    <source>
        <strain evidence="2 3">M625</strain>
    </source>
</reference>
<accession>A0A504JDT9</accession>
<feature type="transmembrane region" description="Helical" evidence="1">
    <location>
        <begin position="12"/>
        <end position="33"/>
    </location>
</feature>
<dbReference type="EMBL" id="VFWZ01000003">
    <property type="protein sequence ID" value="TPN85868.1"/>
    <property type="molecule type" value="Genomic_DNA"/>
</dbReference>
<evidence type="ECO:0000313" key="2">
    <source>
        <dbReference type="EMBL" id="TPN85868.1"/>
    </source>
</evidence>
<keyword evidence="1" id="KW-0472">Membrane</keyword>
<keyword evidence="1" id="KW-1133">Transmembrane helix</keyword>
<dbReference type="AlphaFoldDB" id="A0A504JDT9"/>
<name>A0A504JDT9_9FLAO</name>
<organism evidence="2 3">
    <name type="scientific">Aquimarina algicola</name>
    <dbReference type="NCBI Taxonomy" id="2589995"/>
    <lineage>
        <taxon>Bacteria</taxon>
        <taxon>Pseudomonadati</taxon>
        <taxon>Bacteroidota</taxon>
        <taxon>Flavobacteriia</taxon>
        <taxon>Flavobacteriales</taxon>
        <taxon>Flavobacteriaceae</taxon>
        <taxon>Aquimarina</taxon>
    </lineage>
</organism>
<protein>
    <submittedName>
        <fullName evidence="2">DUF4419 domain-containing protein</fullName>
    </submittedName>
</protein>
<keyword evidence="1" id="KW-0812">Transmembrane</keyword>
<gene>
    <name evidence="2" type="ORF">FHK87_11325</name>
</gene>
<dbReference type="Proteomes" id="UP000315540">
    <property type="component" value="Unassembled WGS sequence"/>
</dbReference>
<dbReference type="PROSITE" id="PS51257">
    <property type="entry name" value="PROKAR_LIPOPROTEIN"/>
    <property type="match status" value="1"/>
</dbReference>
<dbReference type="Pfam" id="PF14388">
    <property type="entry name" value="DUF4419"/>
    <property type="match status" value="1"/>
</dbReference>
<dbReference type="PANTHER" id="PTHR31252:SF11">
    <property type="entry name" value="DUF4419 DOMAIN-CONTAINING PROTEIN"/>
    <property type="match status" value="1"/>
</dbReference>
<keyword evidence="3" id="KW-1185">Reference proteome</keyword>
<dbReference type="Gene3D" id="2.30.30.40">
    <property type="entry name" value="SH3 Domains"/>
    <property type="match status" value="1"/>
</dbReference>